<gene>
    <name evidence="1" type="ORF">GCM10009675_02910</name>
</gene>
<dbReference type="EMBL" id="BAAALM010000002">
    <property type="protein sequence ID" value="GAA1191927.1"/>
    <property type="molecule type" value="Genomic_DNA"/>
</dbReference>
<sequence length="53" mass="5208">MPWAKAMSASLCSADARMPGSDVAGFGVPDSDVAGSDVVETAGVEVGVPPEVS</sequence>
<keyword evidence="2" id="KW-1185">Reference proteome</keyword>
<evidence type="ECO:0000313" key="2">
    <source>
        <dbReference type="Proteomes" id="UP001500467"/>
    </source>
</evidence>
<evidence type="ECO:0000313" key="1">
    <source>
        <dbReference type="EMBL" id="GAA1191927.1"/>
    </source>
</evidence>
<comment type="caution">
    <text evidence="1">The sequence shown here is derived from an EMBL/GenBank/DDBJ whole genome shotgun (WGS) entry which is preliminary data.</text>
</comment>
<accession>A0ABP4FQG1</accession>
<name>A0ABP4FQG1_9PSEU</name>
<dbReference type="Proteomes" id="UP001500467">
    <property type="component" value="Unassembled WGS sequence"/>
</dbReference>
<organism evidence="1 2">
    <name type="scientific">Prauserella alba</name>
    <dbReference type="NCBI Taxonomy" id="176898"/>
    <lineage>
        <taxon>Bacteria</taxon>
        <taxon>Bacillati</taxon>
        <taxon>Actinomycetota</taxon>
        <taxon>Actinomycetes</taxon>
        <taxon>Pseudonocardiales</taxon>
        <taxon>Pseudonocardiaceae</taxon>
        <taxon>Prauserella</taxon>
    </lineage>
</organism>
<protein>
    <submittedName>
        <fullName evidence="1">Uncharacterized protein</fullName>
    </submittedName>
</protein>
<reference evidence="2" key="1">
    <citation type="journal article" date="2019" name="Int. J. Syst. Evol. Microbiol.">
        <title>The Global Catalogue of Microorganisms (GCM) 10K type strain sequencing project: providing services to taxonomists for standard genome sequencing and annotation.</title>
        <authorList>
            <consortium name="The Broad Institute Genomics Platform"/>
            <consortium name="The Broad Institute Genome Sequencing Center for Infectious Disease"/>
            <person name="Wu L."/>
            <person name="Ma J."/>
        </authorList>
    </citation>
    <scope>NUCLEOTIDE SEQUENCE [LARGE SCALE GENOMIC DNA]</scope>
    <source>
        <strain evidence="2">JCM 13022</strain>
    </source>
</reference>
<proteinExistence type="predicted"/>